<proteinExistence type="inferred from homology"/>
<organism evidence="2 3">
    <name type="scientific">Variovorax gossypii</name>
    <dbReference type="NCBI Taxonomy" id="1679495"/>
    <lineage>
        <taxon>Bacteria</taxon>
        <taxon>Pseudomonadati</taxon>
        <taxon>Pseudomonadota</taxon>
        <taxon>Betaproteobacteria</taxon>
        <taxon>Burkholderiales</taxon>
        <taxon>Comamonadaceae</taxon>
        <taxon>Variovorax</taxon>
    </lineage>
</organism>
<name>A0A431TTF0_9BURK</name>
<dbReference type="Proteomes" id="UP000267418">
    <property type="component" value="Unassembled WGS sequence"/>
</dbReference>
<dbReference type="GO" id="GO:0019239">
    <property type="term" value="F:deaminase activity"/>
    <property type="evidence" value="ECO:0007669"/>
    <property type="project" value="TreeGrafter"/>
</dbReference>
<dbReference type="RefSeq" id="WP_093305042.1">
    <property type="nucleotide sequence ID" value="NZ_RXOE01000001.1"/>
</dbReference>
<dbReference type="EMBL" id="RXOE01000001">
    <property type="protein sequence ID" value="RTQ37282.1"/>
    <property type="molecule type" value="Genomic_DNA"/>
</dbReference>
<dbReference type="GO" id="GO:0005829">
    <property type="term" value="C:cytosol"/>
    <property type="evidence" value="ECO:0007669"/>
    <property type="project" value="TreeGrafter"/>
</dbReference>
<dbReference type="OrthoDB" id="8655901at2"/>
<evidence type="ECO:0000256" key="1">
    <source>
        <dbReference type="ARBA" id="ARBA00010552"/>
    </source>
</evidence>
<dbReference type="InterPro" id="IPR035959">
    <property type="entry name" value="RutC-like_sf"/>
</dbReference>
<evidence type="ECO:0000313" key="2">
    <source>
        <dbReference type="EMBL" id="RTQ37282.1"/>
    </source>
</evidence>
<reference evidence="2 3" key="1">
    <citation type="submission" date="2018-12" db="EMBL/GenBank/DDBJ databases">
        <title>The genome of Variovorax gossypii DSM 100435.</title>
        <authorList>
            <person name="Gao J."/>
            <person name="Sun J."/>
        </authorList>
    </citation>
    <scope>NUCLEOTIDE SEQUENCE [LARGE SCALE GENOMIC DNA]</scope>
    <source>
        <strain evidence="2 3">DSM 100435</strain>
    </source>
</reference>
<dbReference type="PANTHER" id="PTHR11803:SF58">
    <property type="entry name" value="PROTEIN HMF1-RELATED"/>
    <property type="match status" value="1"/>
</dbReference>
<protein>
    <submittedName>
        <fullName evidence="2">RidA family protein</fullName>
    </submittedName>
</protein>
<dbReference type="SUPFAM" id="SSF55298">
    <property type="entry name" value="YjgF-like"/>
    <property type="match status" value="1"/>
</dbReference>
<comment type="similarity">
    <text evidence="1">Belongs to the RutC family.</text>
</comment>
<gene>
    <name evidence="2" type="ORF">EJP69_06015</name>
</gene>
<dbReference type="PANTHER" id="PTHR11803">
    <property type="entry name" value="2-IMINOBUTANOATE/2-IMINOPROPANOATE DEAMINASE RIDA"/>
    <property type="match status" value="1"/>
</dbReference>
<dbReference type="Gene3D" id="3.30.1330.40">
    <property type="entry name" value="RutC-like"/>
    <property type="match status" value="1"/>
</dbReference>
<dbReference type="Pfam" id="PF01042">
    <property type="entry name" value="Ribonuc_L-PSP"/>
    <property type="match status" value="1"/>
</dbReference>
<evidence type="ECO:0000313" key="3">
    <source>
        <dbReference type="Proteomes" id="UP000267418"/>
    </source>
</evidence>
<dbReference type="InterPro" id="IPR006175">
    <property type="entry name" value="YjgF/YER057c/UK114"/>
</dbReference>
<sequence length="138" mass="14604">MPASRRVVREGPFRKIIADGVQVGDTIYLSGQVSVDGEGRTIGAGDIAAQVKQAYANVRTVLESFGATMADVVDETVFVTDIDGFLGRGDELFGLRAEMFGGDPQISQTLVQVARLGSADWLLEIKCIARVADAAQAG</sequence>
<dbReference type="AlphaFoldDB" id="A0A431TTF0"/>
<accession>A0A431TTF0</accession>
<keyword evidence="3" id="KW-1185">Reference proteome</keyword>
<comment type="caution">
    <text evidence="2">The sequence shown here is derived from an EMBL/GenBank/DDBJ whole genome shotgun (WGS) entry which is preliminary data.</text>
</comment>
<dbReference type="CDD" id="cd00448">
    <property type="entry name" value="YjgF_YER057c_UK114_family"/>
    <property type="match status" value="1"/>
</dbReference>